<protein>
    <recommendedName>
        <fullName evidence="5">Serpin domain-containing protein</fullName>
    </recommendedName>
</protein>
<dbReference type="PROSITE" id="PS00284">
    <property type="entry name" value="SERPIN"/>
    <property type="match status" value="1"/>
</dbReference>
<dbReference type="InterPro" id="IPR036186">
    <property type="entry name" value="Serpin_sf"/>
</dbReference>
<accession>A0A1A9V711</accession>
<dbReference type="SUPFAM" id="SSF56574">
    <property type="entry name" value="Serpins"/>
    <property type="match status" value="1"/>
</dbReference>
<evidence type="ECO:0000259" key="5">
    <source>
        <dbReference type="SMART" id="SM00093"/>
    </source>
</evidence>
<organism evidence="6 7">
    <name type="scientific">Glossina austeni</name>
    <name type="common">Savannah tsetse fly</name>
    <dbReference type="NCBI Taxonomy" id="7395"/>
    <lineage>
        <taxon>Eukaryota</taxon>
        <taxon>Metazoa</taxon>
        <taxon>Ecdysozoa</taxon>
        <taxon>Arthropoda</taxon>
        <taxon>Hexapoda</taxon>
        <taxon>Insecta</taxon>
        <taxon>Pterygota</taxon>
        <taxon>Neoptera</taxon>
        <taxon>Endopterygota</taxon>
        <taxon>Diptera</taxon>
        <taxon>Brachycera</taxon>
        <taxon>Muscomorpha</taxon>
        <taxon>Hippoboscoidea</taxon>
        <taxon>Glossinidae</taxon>
        <taxon>Glossina</taxon>
    </lineage>
</organism>
<dbReference type="GO" id="GO:0005615">
    <property type="term" value="C:extracellular space"/>
    <property type="evidence" value="ECO:0007669"/>
    <property type="project" value="InterPro"/>
</dbReference>
<reference evidence="6" key="1">
    <citation type="submission" date="2020-05" db="UniProtKB">
        <authorList>
            <consortium name="EnsemblMetazoa"/>
        </authorList>
    </citation>
    <scope>IDENTIFICATION</scope>
    <source>
        <strain evidence="6">TTRI</strain>
    </source>
</reference>
<dbReference type="Proteomes" id="UP000078200">
    <property type="component" value="Unassembled WGS sequence"/>
</dbReference>
<evidence type="ECO:0000313" key="7">
    <source>
        <dbReference type="Proteomes" id="UP000078200"/>
    </source>
</evidence>
<dbReference type="STRING" id="7395.A0A1A9V711"/>
<name>A0A1A9V711_GLOAU</name>
<dbReference type="Pfam" id="PF00079">
    <property type="entry name" value="Serpin"/>
    <property type="match status" value="1"/>
</dbReference>
<sequence>MDALHGIKKSEKRNKRNDKPKEINSMFFFWIIILLATIAVCINQEICFTEPNVEQMPTAVRADLYRGQQEFTFAMLDAIQKATPNENIFFSPYSTYHALLLAYFGAVGKTEEELVNVLRLSWAKNKKHVNLGYRLEKTLRFTRSKKMPIEFASADKIYFDKNINLTLCVVDNFKDELESLNFRDEPEKCRRDINAWIANITRNEIPEVLSADDVSSDTQMILANAAYFKGQWANKFDAKDTKPQIFYTTKSQTFVPMMHRRGTYNLAIDEQIGAYILQMPYLTSDDENKDSEISMMIVLPPFVENGLENVLEKLNAETLEMALKESMPREIDITLPKFEFEQNIELMPILNRMGINLIFSHNAELSGFSVDSNLNFGDAKHVAKIKVDEEGSTAAAATVLFSFRSARPLEPTKFECNHPFLFLIYDHKSKAILFTGIYRDPQTQNLQ</sequence>
<evidence type="ECO:0000256" key="1">
    <source>
        <dbReference type="ARBA" id="ARBA00022690"/>
    </source>
</evidence>
<dbReference type="Gene3D" id="2.30.39.10">
    <property type="entry name" value="Alpha-1-antitrypsin, domain 1"/>
    <property type="match status" value="1"/>
</dbReference>
<keyword evidence="4" id="KW-0472">Membrane</keyword>
<dbReference type="SMART" id="SM00093">
    <property type="entry name" value="SERPIN"/>
    <property type="match status" value="1"/>
</dbReference>
<dbReference type="AlphaFoldDB" id="A0A1A9V711"/>
<dbReference type="InterPro" id="IPR042178">
    <property type="entry name" value="Serpin_sf_1"/>
</dbReference>
<feature type="transmembrane region" description="Helical" evidence="4">
    <location>
        <begin position="21"/>
        <end position="40"/>
    </location>
</feature>
<evidence type="ECO:0000256" key="3">
    <source>
        <dbReference type="RuleBase" id="RU000411"/>
    </source>
</evidence>
<feature type="domain" description="Serpin" evidence="5">
    <location>
        <begin position="73"/>
        <end position="441"/>
    </location>
</feature>
<dbReference type="InterPro" id="IPR023796">
    <property type="entry name" value="Serpin_dom"/>
</dbReference>
<dbReference type="EnsemblMetazoa" id="GAUT027968-RA">
    <property type="protein sequence ID" value="GAUT027968-PA"/>
    <property type="gene ID" value="GAUT027968"/>
</dbReference>
<dbReference type="Gene3D" id="2.10.310.10">
    <property type="entry name" value="Serpins superfamily"/>
    <property type="match status" value="1"/>
</dbReference>
<dbReference type="Gene3D" id="3.30.497.10">
    <property type="entry name" value="Antithrombin, subunit I, domain 2"/>
    <property type="match status" value="1"/>
</dbReference>
<keyword evidence="2" id="KW-0722">Serine protease inhibitor</keyword>
<keyword evidence="4" id="KW-1133">Transmembrane helix</keyword>
<keyword evidence="4" id="KW-0812">Transmembrane</keyword>
<keyword evidence="1" id="KW-0646">Protease inhibitor</keyword>
<evidence type="ECO:0000256" key="4">
    <source>
        <dbReference type="SAM" id="Phobius"/>
    </source>
</evidence>
<proteinExistence type="inferred from homology"/>
<dbReference type="VEuPathDB" id="VectorBase:GAUT027968"/>
<keyword evidence="7" id="KW-1185">Reference proteome</keyword>
<dbReference type="InterPro" id="IPR000215">
    <property type="entry name" value="Serpin_fam"/>
</dbReference>
<dbReference type="PANTHER" id="PTHR11461">
    <property type="entry name" value="SERINE PROTEASE INHIBITOR, SERPIN"/>
    <property type="match status" value="1"/>
</dbReference>
<dbReference type="InterPro" id="IPR023795">
    <property type="entry name" value="Serpin_CS"/>
</dbReference>
<dbReference type="PANTHER" id="PTHR11461:SF278">
    <property type="entry name" value="SERINE PROTEASE INHIBITOR 88EA"/>
    <property type="match status" value="1"/>
</dbReference>
<dbReference type="GO" id="GO:0004867">
    <property type="term" value="F:serine-type endopeptidase inhibitor activity"/>
    <property type="evidence" value="ECO:0007669"/>
    <property type="project" value="UniProtKB-KW"/>
</dbReference>
<evidence type="ECO:0000313" key="6">
    <source>
        <dbReference type="EnsemblMetazoa" id="GAUT027968-PA"/>
    </source>
</evidence>
<comment type="similarity">
    <text evidence="3">Belongs to the serpin family.</text>
</comment>
<dbReference type="InterPro" id="IPR042185">
    <property type="entry name" value="Serpin_sf_2"/>
</dbReference>
<evidence type="ECO:0000256" key="2">
    <source>
        <dbReference type="ARBA" id="ARBA00022900"/>
    </source>
</evidence>
<dbReference type="CDD" id="cd19594">
    <property type="entry name" value="serpin_crustaceans_chelicerates_insects"/>
    <property type="match status" value="1"/>
</dbReference>